<dbReference type="EMBL" id="BPVZ01000150">
    <property type="protein sequence ID" value="GKV41443.1"/>
    <property type="molecule type" value="Genomic_DNA"/>
</dbReference>
<dbReference type="GO" id="GO:0003824">
    <property type="term" value="F:catalytic activity"/>
    <property type="evidence" value="ECO:0007669"/>
    <property type="project" value="InterPro"/>
</dbReference>
<evidence type="ECO:0000313" key="4">
    <source>
        <dbReference type="Proteomes" id="UP001054252"/>
    </source>
</evidence>
<dbReference type="CDD" id="cd00158">
    <property type="entry name" value="RHOD"/>
    <property type="match status" value="1"/>
</dbReference>
<dbReference type="InterPro" id="IPR001763">
    <property type="entry name" value="Rhodanese-like_dom"/>
</dbReference>
<evidence type="ECO:0000313" key="3">
    <source>
        <dbReference type="EMBL" id="GKV41443.1"/>
    </source>
</evidence>
<proteinExistence type="predicted"/>
<comment type="caution">
    <text evidence="3">The sequence shown here is derived from an EMBL/GenBank/DDBJ whole genome shotgun (WGS) entry which is preliminary data.</text>
</comment>
<dbReference type="Pfam" id="PF00581">
    <property type="entry name" value="Rhodanese"/>
    <property type="match status" value="1"/>
</dbReference>
<keyword evidence="4" id="KW-1185">Reference proteome</keyword>
<dbReference type="AlphaFoldDB" id="A0AAV5LW81"/>
<sequence length="196" mass="21662">MGSVENCSGSESEVVTIDFHQAKNLIDSGYGYLDVRTVEEYRKGHVSAEKIFNIPYMFNTPAGRVKNPEFLKEVSSLCNEDDLLIVGCQSGVRSLYATADLLTIGFKNVSNMGGGYLAWVGNGFPVKMEEIHVPGKLEEKPKQEMKVIPVPANAEEKPKQENLEIPVPVKVEENPKQENGEIAVPVTLEENPKQEP</sequence>
<dbReference type="PROSITE" id="PS50206">
    <property type="entry name" value="RHODANESE_3"/>
    <property type="match status" value="1"/>
</dbReference>
<dbReference type="SUPFAM" id="SSF52821">
    <property type="entry name" value="Rhodanese/Cell cycle control phosphatase"/>
    <property type="match status" value="1"/>
</dbReference>
<feature type="region of interest" description="Disordered" evidence="1">
    <location>
        <begin position="151"/>
        <end position="196"/>
    </location>
</feature>
<dbReference type="InterPro" id="IPR036873">
    <property type="entry name" value="Rhodanese-like_dom_sf"/>
</dbReference>
<protein>
    <recommendedName>
        <fullName evidence="2">Rhodanese domain-containing protein</fullName>
    </recommendedName>
</protein>
<evidence type="ECO:0000256" key="1">
    <source>
        <dbReference type="SAM" id="MobiDB-lite"/>
    </source>
</evidence>
<accession>A0AAV5LW81</accession>
<dbReference type="Gene3D" id="3.40.250.10">
    <property type="entry name" value="Rhodanese-like domain"/>
    <property type="match status" value="1"/>
</dbReference>
<name>A0AAV5LW81_9ROSI</name>
<dbReference type="PANTHER" id="PTHR44542:SF12">
    <property type="entry name" value="THIOSULFATE SULFURTRANSFERASE 18"/>
    <property type="match status" value="1"/>
</dbReference>
<dbReference type="InterPro" id="IPR044684">
    <property type="entry name" value="STR17/STR18/HARC1-like"/>
</dbReference>
<reference evidence="3 4" key="1">
    <citation type="journal article" date="2021" name="Commun. Biol.">
        <title>The genome of Shorea leprosula (Dipterocarpaceae) highlights the ecological relevance of drought in aseasonal tropical rainforests.</title>
        <authorList>
            <person name="Ng K.K.S."/>
            <person name="Kobayashi M.J."/>
            <person name="Fawcett J.A."/>
            <person name="Hatakeyama M."/>
            <person name="Paape T."/>
            <person name="Ng C.H."/>
            <person name="Ang C.C."/>
            <person name="Tnah L.H."/>
            <person name="Lee C.T."/>
            <person name="Nishiyama T."/>
            <person name="Sese J."/>
            <person name="O'Brien M.J."/>
            <person name="Copetti D."/>
            <person name="Mohd Noor M.I."/>
            <person name="Ong R.C."/>
            <person name="Putra M."/>
            <person name="Sireger I.Z."/>
            <person name="Indrioko S."/>
            <person name="Kosugi Y."/>
            <person name="Izuno A."/>
            <person name="Isagi Y."/>
            <person name="Lee S.L."/>
            <person name="Shimizu K.K."/>
        </authorList>
    </citation>
    <scope>NUCLEOTIDE SEQUENCE [LARGE SCALE GENOMIC DNA]</scope>
    <source>
        <strain evidence="3">214</strain>
    </source>
</reference>
<gene>
    <name evidence="3" type="ORF">SLEP1_g48980</name>
</gene>
<dbReference type="PANTHER" id="PTHR44542">
    <property type="entry name" value="THIOSULFATE SULFURTRANSFERASE 18"/>
    <property type="match status" value="1"/>
</dbReference>
<dbReference type="Proteomes" id="UP001054252">
    <property type="component" value="Unassembled WGS sequence"/>
</dbReference>
<feature type="domain" description="Rhodanese" evidence="2">
    <location>
        <begin position="33"/>
        <end position="128"/>
    </location>
</feature>
<organism evidence="3 4">
    <name type="scientific">Rubroshorea leprosula</name>
    <dbReference type="NCBI Taxonomy" id="152421"/>
    <lineage>
        <taxon>Eukaryota</taxon>
        <taxon>Viridiplantae</taxon>
        <taxon>Streptophyta</taxon>
        <taxon>Embryophyta</taxon>
        <taxon>Tracheophyta</taxon>
        <taxon>Spermatophyta</taxon>
        <taxon>Magnoliopsida</taxon>
        <taxon>eudicotyledons</taxon>
        <taxon>Gunneridae</taxon>
        <taxon>Pentapetalae</taxon>
        <taxon>rosids</taxon>
        <taxon>malvids</taxon>
        <taxon>Malvales</taxon>
        <taxon>Dipterocarpaceae</taxon>
        <taxon>Rubroshorea</taxon>
    </lineage>
</organism>
<feature type="compositionally biased region" description="Basic and acidic residues" evidence="1">
    <location>
        <begin position="170"/>
        <end position="179"/>
    </location>
</feature>
<evidence type="ECO:0000259" key="2">
    <source>
        <dbReference type="PROSITE" id="PS50206"/>
    </source>
</evidence>
<dbReference type="SMART" id="SM00450">
    <property type="entry name" value="RHOD"/>
    <property type="match status" value="1"/>
</dbReference>